<organism evidence="2 3">
    <name type="scientific">Lophiostoma macrostomum CBS 122681</name>
    <dbReference type="NCBI Taxonomy" id="1314788"/>
    <lineage>
        <taxon>Eukaryota</taxon>
        <taxon>Fungi</taxon>
        <taxon>Dikarya</taxon>
        <taxon>Ascomycota</taxon>
        <taxon>Pezizomycotina</taxon>
        <taxon>Dothideomycetes</taxon>
        <taxon>Pleosporomycetidae</taxon>
        <taxon>Pleosporales</taxon>
        <taxon>Lophiostomataceae</taxon>
        <taxon>Lophiostoma</taxon>
    </lineage>
</organism>
<feature type="region of interest" description="Disordered" evidence="1">
    <location>
        <begin position="203"/>
        <end position="310"/>
    </location>
</feature>
<dbReference type="Proteomes" id="UP000799324">
    <property type="component" value="Unassembled WGS sequence"/>
</dbReference>
<reference evidence="2" key="1">
    <citation type="journal article" date="2020" name="Stud. Mycol.">
        <title>101 Dothideomycetes genomes: a test case for predicting lifestyles and emergence of pathogens.</title>
        <authorList>
            <person name="Haridas S."/>
            <person name="Albert R."/>
            <person name="Binder M."/>
            <person name="Bloem J."/>
            <person name="Labutti K."/>
            <person name="Salamov A."/>
            <person name="Andreopoulos B."/>
            <person name="Baker S."/>
            <person name="Barry K."/>
            <person name="Bills G."/>
            <person name="Bluhm B."/>
            <person name="Cannon C."/>
            <person name="Castanera R."/>
            <person name="Culley D."/>
            <person name="Daum C."/>
            <person name="Ezra D."/>
            <person name="Gonzalez J."/>
            <person name="Henrissat B."/>
            <person name="Kuo A."/>
            <person name="Liang C."/>
            <person name="Lipzen A."/>
            <person name="Lutzoni F."/>
            <person name="Magnuson J."/>
            <person name="Mondo S."/>
            <person name="Nolan M."/>
            <person name="Ohm R."/>
            <person name="Pangilinan J."/>
            <person name="Park H.-J."/>
            <person name="Ramirez L."/>
            <person name="Alfaro M."/>
            <person name="Sun H."/>
            <person name="Tritt A."/>
            <person name="Yoshinaga Y."/>
            <person name="Zwiers L.-H."/>
            <person name="Turgeon B."/>
            <person name="Goodwin S."/>
            <person name="Spatafora J."/>
            <person name="Crous P."/>
            <person name="Grigoriev I."/>
        </authorList>
    </citation>
    <scope>NUCLEOTIDE SEQUENCE</scope>
    <source>
        <strain evidence="2">CBS 122681</strain>
    </source>
</reference>
<feature type="compositionally biased region" description="Basic and acidic residues" evidence="1">
    <location>
        <begin position="292"/>
        <end position="310"/>
    </location>
</feature>
<dbReference type="EMBL" id="MU004600">
    <property type="protein sequence ID" value="KAF2647601.1"/>
    <property type="molecule type" value="Genomic_DNA"/>
</dbReference>
<protein>
    <submittedName>
        <fullName evidence="2">Uncharacterized protein</fullName>
    </submittedName>
</protein>
<dbReference type="AlphaFoldDB" id="A0A6A6SKT3"/>
<evidence type="ECO:0000313" key="3">
    <source>
        <dbReference type="Proteomes" id="UP000799324"/>
    </source>
</evidence>
<evidence type="ECO:0000256" key="1">
    <source>
        <dbReference type="SAM" id="MobiDB-lite"/>
    </source>
</evidence>
<accession>A0A6A6SKT3</accession>
<keyword evidence="3" id="KW-1185">Reference proteome</keyword>
<sequence>MPRPNPRQARDTPYRVENKLDVCWHAAKASIALSQEPTLPSVPSSTTCNGSCGHCPSSIWKNPPATMILTSEKLYTRYKNPADEIDKNLSVNYLEPDPRYALRVPEIRPEPFPSPSPAMYDLGLSLVLPPPPPTPGDELEEKDTRLMQTVAAIPSSETAAGGLGEERTNGLARTSTIIFHPQPSDDTDEEAPLLTRTITAIYDPDGAPCESKGPSDVALTGSDTVLHKRKPSSSDTVPTRDQAETDCPLPSTSDCATRRPQSAAGIRSPEHTPPPMRPTTSYTESPSPWTMKVEDSPPRRRSSPRIEEVSPRWEWPLVESGASSPSERSPWLDFLIPALTYNTPSCIAGDLAVPYQCVKRDAELRDFGMLEVGIWGEQSHRGVGV</sequence>
<name>A0A6A6SKT3_9PLEO</name>
<proteinExistence type="predicted"/>
<gene>
    <name evidence="2" type="ORF">K491DRAFT_699525</name>
</gene>
<feature type="compositionally biased region" description="Polar residues" evidence="1">
    <location>
        <begin position="278"/>
        <end position="288"/>
    </location>
</feature>
<evidence type="ECO:0000313" key="2">
    <source>
        <dbReference type="EMBL" id="KAF2647601.1"/>
    </source>
</evidence>